<name>A0A934UKD5_9FLAO</name>
<feature type="compositionally biased region" description="Basic and acidic residues" evidence="1">
    <location>
        <begin position="64"/>
        <end position="86"/>
    </location>
</feature>
<keyword evidence="2" id="KW-0732">Signal</keyword>
<comment type="caution">
    <text evidence="3">The sequence shown here is derived from an EMBL/GenBank/DDBJ whole genome shotgun (WGS) entry which is preliminary data.</text>
</comment>
<protein>
    <submittedName>
        <fullName evidence="3">DUF4890 domain-containing protein</fullName>
    </submittedName>
</protein>
<proteinExistence type="predicted"/>
<feature type="compositionally biased region" description="Basic and acidic residues" evidence="1">
    <location>
        <begin position="120"/>
        <end position="135"/>
    </location>
</feature>
<keyword evidence="4" id="KW-1185">Reference proteome</keyword>
<dbReference type="Gene3D" id="1.20.120.1490">
    <property type="match status" value="1"/>
</dbReference>
<feature type="signal peptide" evidence="2">
    <location>
        <begin position="1"/>
        <end position="20"/>
    </location>
</feature>
<evidence type="ECO:0000256" key="1">
    <source>
        <dbReference type="SAM" id="MobiDB-lite"/>
    </source>
</evidence>
<dbReference type="RefSeq" id="WP_200106570.1">
    <property type="nucleotide sequence ID" value="NZ_JAEHFV010000004.1"/>
</dbReference>
<gene>
    <name evidence="3" type="ORF">I5M07_11425</name>
</gene>
<evidence type="ECO:0000313" key="3">
    <source>
        <dbReference type="EMBL" id="MBK0370443.1"/>
    </source>
</evidence>
<accession>A0A934UKD5</accession>
<feature type="chain" id="PRO_5036851676" evidence="2">
    <location>
        <begin position="21"/>
        <end position="146"/>
    </location>
</feature>
<dbReference type="AlphaFoldDB" id="A0A934UKD5"/>
<dbReference type="Proteomes" id="UP000609172">
    <property type="component" value="Unassembled WGS sequence"/>
</dbReference>
<evidence type="ECO:0000313" key="4">
    <source>
        <dbReference type="Proteomes" id="UP000609172"/>
    </source>
</evidence>
<feature type="region of interest" description="Disordered" evidence="1">
    <location>
        <begin position="116"/>
        <end position="146"/>
    </location>
</feature>
<organism evidence="3 4">
    <name type="scientific">Flavobacterium agrisoli</name>
    <dbReference type="NCBI Taxonomy" id="2793066"/>
    <lineage>
        <taxon>Bacteria</taxon>
        <taxon>Pseudomonadati</taxon>
        <taxon>Bacteroidota</taxon>
        <taxon>Flavobacteriia</taxon>
        <taxon>Flavobacteriales</taxon>
        <taxon>Flavobacteriaceae</taxon>
        <taxon>Flavobacterium</taxon>
    </lineage>
</organism>
<feature type="region of interest" description="Disordered" evidence="1">
    <location>
        <begin position="41"/>
        <end position="86"/>
    </location>
</feature>
<dbReference type="EMBL" id="JAEHFV010000004">
    <property type="protein sequence ID" value="MBK0370443.1"/>
    <property type="molecule type" value="Genomic_DNA"/>
</dbReference>
<evidence type="ECO:0000256" key="2">
    <source>
        <dbReference type="SAM" id="SignalP"/>
    </source>
</evidence>
<reference evidence="3" key="1">
    <citation type="submission" date="2020-12" db="EMBL/GenBank/DDBJ databases">
        <title>Bacterial novel species Flavobacterium sp. SE-1-e isolated from soil.</title>
        <authorList>
            <person name="Jung H.-Y."/>
        </authorList>
    </citation>
    <scope>NUCLEOTIDE SEQUENCE</scope>
    <source>
        <strain evidence="3">SE-1-e</strain>
    </source>
</reference>
<sequence length="146" mass="16879">MKKFLLVALLSIGMVGFAQNRPERERLTPEQRVEKQTERLTKELNLSSDQQKQVKDLLTSESAEMQKMRGERSDRASKPTAAEREVMKKQMTAAKEGHNAKMKTILTDDQYKKFVTNQEKSQERMRENVERRRSNSDGGDNTGMED</sequence>